<keyword evidence="2" id="KW-0862">Zinc</keyword>
<feature type="domain" description="SWIM-type" evidence="3">
    <location>
        <begin position="113"/>
        <end position="149"/>
    </location>
</feature>
<dbReference type="GO" id="GO:0008270">
    <property type="term" value="F:zinc ion binding"/>
    <property type="evidence" value="ECO:0007669"/>
    <property type="project" value="UniProtKB-UniRule"/>
</dbReference>
<dbReference type="PANTHER" id="PTHR31669">
    <property type="entry name" value="PROTEIN FAR1-RELATED SEQUENCE 10-RELATED"/>
    <property type="match status" value="1"/>
</dbReference>
<gene>
    <name evidence="4" type="ORF">DCAR_0727720</name>
</gene>
<dbReference type="AlphaFoldDB" id="A0AAF0XJQ3"/>
<dbReference type="PROSITE" id="PS50966">
    <property type="entry name" value="ZF_SWIM"/>
    <property type="match status" value="1"/>
</dbReference>
<comment type="function">
    <text evidence="2">Putative transcription activator involved in regulating light control of development.</text>
</comment>
<protein>
    <recommendedName>
        <fullName evidence="2">Protein FAR1-RELATED SEQUENCE</fullName>
    </recommendedName>
</protein>
<dbReference type="EMBL" id="CP093349">
    <property type="protein sequence ID" value="WOH08282.1"/>
    <property type="molecule type" value="Genomic_DNA"/>
</dbReference>
<evidence type="ECO:0000313" key="5">
    <source>
        <dbReference type="Proteomes" id="UP000077755"/>
    </source>
</evidence>
<dbReference type="GO" id="GO:0006355">
    <property type="term" value="P:regulation of DNA-templated transcription"/>
    <property type="evidence" value="ECO:0007669"/>
    <property type="project" value="UniProtKB-UniRule"/>
</dbReference>
<dbReference type="PANTHER" id="PTHR31669:SF251">
    <property type="entry name" value="PROTEIN FAR1-RELATED SEQUENCE"/>
    <property type="match status" value="1"/>
</dbReference>
<evidence type="ECO:0000313" key="4">
    <source>
        <dbReference type="EMBL" id="WOH08282.1"/>
    </source>
</evidence>
<comment type="similarity">
    <text evidence="2">Belongs to the FHY3/FAR1 family.</text>
</comment>
<keyword evidence="1 2" id="KW-0863">Zinc-finger</keyword>
<proteinExistence type="inferred from homology"/>
<evidence type="ECO:0000259" key="3">
    <source>
        <dbReference type="PROSITE" id="PS50966"/>
    </source>
</evidence>
<evidence type="ECO:0000256" key="2">
    <source>
        <dbReference type="RuleBase" id="RU367018"/>
    </source>
</evidence>
<evidence type="ECO:0000256" key="1">
    <source>
        <dbReference type="PROSITE-ProRule" id="PRU00325"/>
    </source>
</evidence>
<name>A0AAF0XJQ3_DAUCS</name>
<reference evidence="4" key="1">
    <citation type="journal article" date="2016" name="Nat. Genet.">
        <title>A high-quality carrot genome assembly provides new insights into carotenoid accumulation and asterid genome evolution.</title>
        <authorList>
            <person name="Iorizzo M."/>
            <person name="Ellison S."/>
            <person name="Senalik D."/>
            <person name="Zeng P."/>
            <person name="Satapoomin P."/>
            <person name="Huang J."/>
            <person name="Bowman M."/>
            <person name="Iovene M."/>
            <person name="Sanseverino W."/>
            <person name="Cavagnaro P."/>
            <person name="Yildiz M."/>
            <person name="Macko-Podgorni A."/>
            <person name="Moranska E."/>
            <person name="Grzebelus E."/>
            <person name="Grzebelus D."/>
            <person name="Ashrafi H."/>
            <person name="Zheng Z."/>
            <person name="Cheng S."/>
            <person name="Spooner D."/>
            <person name="Van Deynze A."/>
            <person name="Simon P."/>
        </authorList>
    </citation>
    <scope>NUCLEOTIDE SEQUENCE</scope>
    <source>
        <tissue evidence="4">Leaf</tissue>
    </source>
</reference>
<accession>A0AAF0XJQ3</accession>
<keyword evidence="5" id="KW-1185">Reference proteome</keyword>
<organism evidence="4 5">
    <name type="scientific">Daucus carota subsp. sativus</name>
    <name type="common">Carrot</name>
    <dbReference type="NCBI Taxonomy" id="79200"/>
    <lineage>
        <taxon>Eukaryota</taxon>
        <taxon>Viridiplantae</taxon>
        <taxon>Streptophyta</taxon>
        <taxon>Embryophyta</taxon>
        <taxon>Tracheophyta</taxon>
        <taxon>Spermatophyta</taxon>
        <taxon>Magnoliopsida</taxon>
        <taxon>eudicotyledons</taxon>
        <taxon>Gunneridae</taxon>
        <taxon>Pentapetalae</taxon>
        <taxon>asterids</taxon>
        <taxon>campanulids</taxon>
        <taxon>Apiales</taxon>
        <taxon>Apiaceae</taxon>
        <taxon>Apioideae</taxon>
        <taxon>Scandiceae</taxon>
        <taxon>Daucinae</taxon>
        <taxon>Daucus</taxon>
        <taxon>Daucus sect. Daucus</taxon>
    </lineage>
</organism>
<comment type="subcellular location">
    <subcellularLocation>
        <location evidence="2">Nucleus</location>
    </subcellularLocation>
</comment>
<dbReference type="InterPro" id="IPR031052">
    <property type="entry name" value="FHY3/FAR1"/>
</dbReference>
<dbReference type="GO" id="GO:0005634">
    <property type="term" value="C:nucleus"/>
    <property type="evidence" value="ECO:0007669"/>
    <property type="project" value="UniProtKB-SubCell"/>
</dbReference>
<dbReference type="KEGG" id="dcr:108194693"/>
<reference evidence="4" key="2">
    <citation type="submission" date="2022-03" db="EMBL/GenBank/DDBJ databases">
        <title>Draft title - Genomic analysis of global carrot germplasm unveils the trajectory of domestication and the origin of high carotenoid orange carrot.</title>
        <authorList>
            <person name="Iorizzo M."/>
            <person name="Ellison S."/>
            <person name="Senalik D."/>
            <person name="Macko-Podgorni A."/>
            <person name="Grzebelus D."/>
            <person name="Bostan H."/>
            <person name="Rolling W."/>
            <person name="Curaba J."/>
            <person name="Simon P."/>
        </authorList>
    </citation>
    <scope>NUCLEOTIDE SEQUENCE</scope>
    <source>
        <tissue evidence="4">Leaf</tissue>
    </source>
</reference>
<keyword evidence="2" id="KW-0479">Metal-binding</keyword>
<dbReference type="Proteomes" id="UP000077755">
    <property type="component" value="Chromosome 7"/>
</dbReference>
<dbReference type="InterPro" id="IPR007527">
    <property type="entry name" value="Znf_SWIM"/>
</dbReference>
<keyword evidence="2" id="KW-0539">Nucleus</keyword>
<sequence>MKSSQRSESMNSFFDGYVNRKTPLSDFVDQYEKAIASCRDIEEKEDLISMTTNPDLTNMHSLEAHAGEVYSRNIFKLFQYEFMQILHCQHSKKVVTGGEMVYAVTFKDHNRSHTVQVNIFTQFCKCSCAKFETWGILCKHILYIMKQKLRLKIIPAEYILSRWTLNVRHTTSSTASGNNDGAPGLNIDCNTNKVTSLEAWTLRGDFNKLYEKIITRRDLYEVIEREIKMWWKKVGEIENKQMPPSVFVNVDDFSEANRTDKSPQEMMFNFTISDPSKCKTKGKPRNAS</sequence>